<dbReference type="InterPro" id="IPR027417">
    <property type="entry name" value="P-loop_NTPase"/>
</dbReference>
<dbReference type="Proteomes" id="UP001652626">
    <property type="component" value="Chromosome 29"/>
</dbReference>
<dbReference type="SMART" id="SM00369">
    <property type="entry name" value="LRR_TYP"/>
    <property type="match status" value="8"/>
</dbReference>
<dbReference type="RefSeq" id="XP_064075713.1">
    <property type="nucleotide sequence ID" value="XM_064219643.1"/>
</dbReference>
<dbReference type="PROSITE" id="PS51450">
    <property type="entry name" value="LRR"/>
    <property type="match status" value="3"/>
</dbReference>
<dbReference type="Pfam" id="PF08477">
    <property type="entry name" value="Roc"/>
    <property type="match status" value="1"/>
</dbReference>
<evidence type="ECO:0000256" key="2">
    <source>
        <dbReference type="ARBA" id="ARBA00012513"/>
    </source>
</evidence>
<comment type="cofactor">
    <cofactor evidence="1">
        <name>Mg(2+)</name>
        <dbReference type="ChEBI" id="CHEBI:18420"/>
    </cofactor>
</comment>
<dbReference type="InterPro" id="IPR032171">
    <property type="entry name" value="COR-A"/>
</dbReference>
<dbReference type="Pfam" id="PF16095">
    <property type="entry name" value="COR-A"/>
    <property type="match status" value="1"/>
</dbReference>
<dbReference type="PROSITE" id="PS51424">
    <property type="entry name" value="ROC"/>
    <property type="match status" value="1"/>
</dbReference>
<keyword evidence="3" id="KW-0723">Serine/threonine-protein kinase</keyword>
<dbReference type="GeneID" id="113403635"/>
<keyword evidence="9" id="KW-0067">ATP-binding</keyword>
<dbReference type="PROSITE" id="PS50088">
    <property type="entry name" value="ANK_REPEAT"/>
    <property type="match status" value="3"/>
</dbReference>
<dbReference type="InterPro" id="IPR036770">
    <property type="entry name" value="Ankyrin_rpt-contain_sf"/>
</dbReference>
<comment type="catalytic activity">
    <reaction evidence="11">
        <text>L-threonyl-[protein] + ATP = O-phospho-L-threonyl-[protein] + ADP + H(+)</text>
        <dbReference type="Rhea" id="RHEA:46608"/>
        <dbReference type="Rhea" id="RHEA-COMP:11060"/>
        <dbReference type="Rhea" id="RHEA-COMP:11605"/>
        <dbReference type="ChEBI" id="CHEBI:15378"/>
        <dbReference type="ChEBI" id="CHEBI:30013"/>
        <dbReference type="ChEBI" id="CHEBI:30616"/>
        <dbReference type="ChEBI" id="CHEBI:61977"/>
        <dbReference type="ChEBI" id="CHEBI:456216"/>
        <dbReference type="EC" id="2.7.11.1"/>
    </reaction>
</comment>
<evidence type="ECO:0000256" key="11">
    <source>
        <dbReference type="ARBA" id="ARBA00047899"/>
    </source>
</evidence>
<evidence type="ECO:0000256" key="5">
    <source>
        <dbReference type="ARBA" id="ARBA00022679"/>
    </source>
</evidence>
<feature type="region of interest" description="Disordered" evidence="14">
    <location>
        <begin position="659"/>
        <end position="678"/>
    </location>
</feature>
<feature type="repeat" description="ANK" evidence="13">
    <location>
        <begin position="79"/>
        <end position="111"/>
    </location>
</feature>
<evidence type="ECO:0000256" key="12">
    <source>
        <dbReference type="ARBA" id="ARBA00048679"/>
    </source>
</evidence>
<evidence type="ECO:0000313" key="17">
    <source>
        <dbReference type="Proteomes" id="UP001652626"/>
    </source>
</evidence>
<dbReference type="Pfam" id="PF13855">
    <property type="entry name" value="LRR_8"/>
    <property type="match status" value="1"/>
</dbReference>
<keyword evidence="5" id="KW-0808">Transferase</keyword>
<keyword evidence="7" id="KW-0547">Nucleotide-binding</keyword>
<dbReference type="InterPro" id="IPR000719">
    <property type="entry name" value="Prot_kinase_dom"/>
</dbReference>
<dbReference type="Pfam" id="PF00069">
    <property type="entry name" value="Pkinase"/>
    <property type="match status" value="1"/>
</dbReference>
<dbReference type="InterPro" id="IPR008271">
    <property type="entry name" value="Ser/Thr_kinase_AS"/>
</dbReference>
<dbReference type="Gene3D" id="3.80.10.10">
    <property type="entry name" value="Ribonuclease Inhibitor"/>
    <property type="match status" value="3"/>
</dbReference>
<evidence type="ECO:0000256" key="8">
    <source>
        <dbReference type="ARBA" id="ARBA00022777"/>
    </source>
</evidence>
<feature type="repeat" description="ANK" evidence="13">
    <location>
        <begin position="15"/>
        <end position="42"/>
    </location>
</feature>
<evidence type="ECO:0000259" key="16">
    <source>
        <dbReference type="PROSITE" id="PS51424"/>
    </source>
</evidence>
<evidence type="ECO:0000256" key="14">
    <source>
        <dbReference type="SAM" id="MobiDB-lite"/>
    </source>
</evidence>
<dbReference type="SUPFAM" id="SSF52540">
    <property type="entry name" value="P-loop containing nucleoside triphosphate hydrolases"/>
    <property type="match status" value="1"/>
</dbReference>
<evidence type="ECO:0000256" key="1">
    <source>
        <dbReference type="ARBA" id="ARBA00001946"/>
    </source>
</evidence>
<dbReference type="PROSITE" id="PS50297">
    <property type="entry name" value="ANK_REP_REGION"/>
    <property type="match status" value="1"/>
</dbReference>
<keyword evidence="17" id="KW-1185">Reference proteome</keyword>
<evidence type="ECO:0000256" key="10">
    <source>
        <dbReference type="ARBA" id="ARBA00023043"/>
    </source>
</evidence>
<feature type="compositionally biased region" description="Low complexity" evidence="14">
    <location>
        <begin position="457"/>
        <end position="477"/>
    </location>
</feature>
<name>A0ABM4AWN6_VANTA</name>
<evidence type="ECO:0000256" key="9">
    <source>
        <dbReference type="ARBA" id="ARBA00022840"/>
    </source>
</evidence>
<keyword evidence="6" id="KW-0677">Repeat</keyword>
<dbReference type="Gene3D" id="3.30.70.1390">
    <property type="entry name" value="ROC domain from the Parkinson's disease-associated leucine-rich repeat kinase 2"/>
    <property type="match status" value="1"/>
</dbReference>
<dbReference type="SUPFAM" id="SSF52058">
    <property type="entry name" value="L domain-like"/>
    <property type="match status" value="1"/>
</dbReference>
<dbReference type="SMART" id="SM00248">
    <property type="entry name" value="ANK"/>
    <property type="match status" value="9"/>
</dbReference>
<dbReference type="InterPro" id="IPR032675">
    <property type="entry name" value="LRR_dom_sf"/>
</dbReference>
<dbReference type="InterPro" id="IPR002110">
    <property type="entry name" value="Ankyrin_rpt"/>
</dbReference>
<dbReference type="PANTHER" id="PTHR24198:SF169">
    <property type="entry name" value="NON-SPECIFIC SERINE_THREONINE PROTEIN KINASE"/>
    <property type="match status" value="1"/>
</dbReference>
<dbReference type="SMART" id="SM00220">
    <property type="entry name" value="S_TKc"/>
    <property type="match status" value="1"/>
</dbReference>
<dbReference type="SMART" id="SM00364">
    <property type="entry name" value="LRR_BAC"/>
    <property type="match status" value="7"/>
</dbReference>
<gene>
    <name evidence="18" type="primary">LOC113403635</name>
</gene>
<dbReference type="InterPro" id="IPR020859">
    <property type="entry name" value="ROC"/>
</dbReference>
<feature type="compositionally biased region" description="Low complexity" evidence="14">
    <location>
        <begin position="751"/>
        <end position="775"/>
    </location>
</feature>
<dbReference type="GO" id="GO:0016301">
    <property type="term" value="F:kinase activity"/>
    <property type="evidence" value="ECO:0007669"/>
    <property type="project" value="UniProtKB-KW"/>
</dbReference>
<dbReference type="EC" id="2.7.11.1" evidence="2"/>
<dbReference type="SUPFAM" id="SSF56112">
    <property type="entry name" value="Protein kinase-like (PK-like)"/>
    <property type="match status" value="1"/>
</dbReference>
<evidence type="ECO:0000256" key="4">
    <source>
        <dbReference type="ARBA" id="ARBA00022614"/>
    </source>
</evidence>
<dbReference type="Gene3D" id="3.40.50.300">
    <property type="entry name" value="P-loop containing nucleotide triphosphate hydrolases"/>
    <property type="match status" value="1"/>
</dbReference>
<keyword evidence="4" id="KW-0433">Leucine-rich repeat</keyword>
<dbReference type="Pfam" id="PF00023">
    <property type="entry name" value="Ank"/>
    <property type="match status" value="1"/>
</dbReference>
<evidence type="ECO:0000256" key="3">
    <source>
        <dbReference type="ARBA" id="ARBA00022527"/>
    </source>
</evidence>
<evidence type="ECO:0000313" key="18">
    <source>
        <dbReference type="RefSeq" id="XP_064075713.1"/>
    </source>
</evidence>
<keyword evidence="8 18" id="KW-0418">Kinase</keyword>
<evidence type="ECO:0000256" key="7">
    <source>
        <dbReference type="ARBA" id="ARBA00022741"/>
    </source>
</evidence>
<dbReference type="Pfam" id="PF13516">
    <property type="entry name" value="LRR_6"/>
    <property type="match status" value="1"/>
</dbReference>
<accession>A0ABM4AWN6</accession>
<dbReference type="SUPFAM" id="SSF48403">
    <property type="entry name" value="Ankyrin repeat"/>
    <property type="match status" value="2"/>
</dbReference>
<keyword evidence="10 13" id="KW-0040">ANK repeat</keyword>
<evidence type="ECO:0000256" key="6">
    <source>
        <dbReference type="ARBA" id="ARBA00022737"/>
    </source>
</evidence>
<dbReference type="InterPro" id="IPR011009">
    <property type="entry name" value="Kinase-like_dom_sf"/>
</dbReference>
<feature type="domain" description="Protein kinase" evidence="15">
    <location>
        <begin position="1893"/>
        <end position="2199"/>
    </location>
</feature>
<dbReference type="Pfam" id="PF12796">
    <property type="entry name" value="Ank_2"/>
    <property type="match status" value="2"/>
</dbReference>
<protein>
    <recommendedName>
        <fullName evidence="2">non-specific serine/threonine protein kinase</fullName>
        <ecNumber evidence="2">2.7.11.1</ecNumber>
    </recommendedName>
</protein>
<dbReference type="Gene3D" id="1.25.40.20">
    <property type="entry name" value="Ankyrin repeat-containing domain"/>
    <property type="match status" value="3"/>
</dbReference>
<comment type="catalytic activity">
    <reaction evidence="12">
        <text>L-seryl-[protein] + ATP = O-phospho-L-seryl-[protein] + ADP + H(+)</text>
        <dbReference type="Rhea" id="RHEA:17989"/>
        <dbReference type="Rhea" id="RHEA-COMP:9863"/>
        <dbReference type="Rhea" id="RHEA-COMP:11604"/>
        <dbReference type="ChEBI" id="CHEBI:15378"/>
        <dbReference type="ChEBI" id="CHEBI:29999"/>
        <dbReference type="ChEBI" id="CHEBI:30616"/>
        <dbReference type="ChEBI" id="CHEBI:83421"/>
        <dbReference type="ChEBI" id="CHEBI:456216"/>
        <dbReference type="EC" id="2.7.11.1"/>
    </reaction>
</comment>
<feature type="region of interest" description="Disordered" evidence="14">
    <location>
        <begin position="741"/>
        <end position="811"/>
    </location>
</feature>
<feature type="compositionally biased region" description="Polar residues" evidence="14">
    <location>
        <begin position="779"/>
        <end position="795"/>
    </location>
</feature>
<reference evidence="18" key="1">
    <citation type="submission" date="2025-08" db="UniProtKB">
        <authorList>
            <consortium name="RefSeq"/>
        </authorList>
    </citation>
    <scope>IDENTIFICATION</scope>
    <source>
        <tissue evidence="18">Whole body</tissue>
    </source>
</reference>
<dbReference type="Gene3D" id="1.10.510.10">
    <property type="entry name" value="Transferase(Phosphotransferase) domain 1"/>
    <property type="match status" value="1"/>
</dbReference>
<feature type="region of interest" description="Disordered" evidence="14">
    <location>
        <begin position="1801"/>
        <end position="1833"/>
    </location>
</feature>
<feature type="domain" description="Roc" evidence="16">
    <location>
        <begin position="1097"/>
        <end position="1307"/>
    </location>
</feature>
<proteinExistence type="predicted"/>
<feature type="repeat" description="ANK" evidence="13">
    <location>
        <begin position="43"/>
        <end position="75"/>
    </location>
</feature>
<dbReference type="InterPro" id="IPR003591">
    <property type="entry name" value="Leu-rich_rpt_typical-subtyp"/>
</dbReference>
<organism evidence="17 18">
    <name type="scientific">Vanessa tameamea</name>
    <name type="common">Kamehameha butterfly</name>
    <dbReference type="NCBI Taxonomy" id="334116"/>
    <lineage>
        <taxon>Eukaryota</taxon>
        <taxon>Metazoa</taxon>
        <taxon>Ecdysozoa</taxon>
        <taxon>Arthropoda</taxon>
        <taxon>Hexapoda</taxon>
        <taxon>Insecta</taxon>
        <taxon>Pterygota</taxon>
        <taxon>Neoptera</taxon>
        <taxon>Endopterygota</taxon>
        <taxon>Lepidoptera</taxon>
        <taxon>Glossata</taxon>
        <taxon>Ditrysia</taxon>
        <taxon>Papilionoidea</taxon>
        <taxon>Nymphalidae</taxon>
        <taxon>Nymphalinae</taxon>
        <taxon>Vanessa</taxon>
    </lineage>
</organism>
<dbReference type="PROSITE" id="PS00108">
    <property type="entry name" value="PROTEIN_KINASE_ST"/>
    <property type="match status" value="1"/>
</dbReference>
<evidence type="ECO:0000259" key="15">
    <source>
        <dbReference type="PROSITE" id="PS50011"/>
    </source>
</evidence>
<dbReference type="InterPro" id="IPR001611">
    <property type="entry name" value="Leu-rich_rpt"/>
</dbReference>
<feature type="region of interest" description="Disordered" evidence="14">
    <location>
        <begin position="433"/>
        <end position="481"/>
    </location>
</feature>
<feature type="compositionally biased region" description="Basic and acidic residues" evidence="14">
    <location>
        <begin position="1801"/>
        <end position="1813"/>
    </location>
</feature>
<dbReference type="PROSITE" id="PS50011">
    <property type="entry name" value="PROTEIN_KINASE_DOM"/>
    <property type="match status" value="1"/>
</dbReference>
<evidence type="ECO:0000256" key="13">
    <source>
        <dbReference type="PROSITE-ProRule" id="PRU00023"/>
    </source>
</evidence>
<sequence length="2566" mass="276711">MDLSPDEEHFQGRLLHQAALWDNLELLEELLAGGAEVDARDAHMRSALHAAALAERSRCLPALCAAGADVDARSDHETGGMTALHTAAERGHVENVKALLTAGADLSGVTASGETALALAERGRHRHAAMALREAKDALERERVSQHAQLRELVVRGDATALQTRLTELGSAAGIVANLTPGGANTLLYVASELGATAAAAALVEAGADGRAHPVTRYGPLYIACYHGHLDIAQLLLQHFPEAIQQETVEKWLPLHAACIGGHPALVTLLLEYPYPEHLLNTYTDASGKWQYRLAFDVNARDASGQTALYVACTLGNAAVVDALLAHTVPVHQPQTTSAEPVPVPVPVPVQVPAVQSPQRAGISLGIHAIVSKLTGAANKASAAPGAGAGAAGDALRVRTVRAEAARGADSCVACAARLNHARVLRRLLAAGARPDAAAAPPPPESEGREARRRSRSASVTRTRASPSPSPSPARSAYSDDRDGPWTALAVAARAKHVQVVEMLLAAGATDPGGRALRECARHGLSELLAALLATKAYPDPDYKLDKSRVSQSVLSARDADPALSYSARCPTTPVMVNWRELRCQLARLRMSWLASAALRVNPRLGAAGSAALAVTRLELANNELRLLPRELFSLLSLRYLNVAQNKLERLPTAEDPFEDEVEGRRRGKKQPKRSSDVYTAPVLQELYLQDNRLEELPPELFSLPSMTSLDVSNNKLRALPPQMWQAPALRDLNAALNHLKDLPTGDEGVPEVQQQASPSESSSPSASPSVHSAPFAFDQSNSSSRSPSLDVSESSPDEDDIPTLGNRAGNAVWSEARRAHAWRGARAASPARSAEPPSEGSCLTSLNLAHNQFSCVPAPLACRAPALTRLNMAYNNLRSMSYVTSYPTSLRQLDLSHNEITCWPSLPQVESFGSGGADPLRCYCARRAARARPRSSGSVRAQLLSAACPARRHLRLEGLRTLILANNMLTRIQLTTDDDGLVPAAEPSSDENDDEWSSRGSLKARLLFPLLSMLDVSSNLLRAVPPALHLLTNLAVLNLSGNKDITDLPPQMGLLTRLWNLNTVGCSLQEPLRSVVRGGRCRSVDVVGYLRSVLQEAKPYARMKLMVVGVQGIGKTSLLECLRQESAIHHRRKPTEHWAKRMGNKSSRRGMSTVGVDIGAWVYESQRSQRGPLTFRTWDFGGQQEYYATHQYFLSKRSLYLVVWKVTDGRKGLASALQWLRSIQARAPGSPVIMVGTHYDQVNNSKMSESESPMALQRLIRGAVMAAPDADKLGLPRVLDSVEVSCSTRHNIKLLADIIYSVAFSVKPPGSKEPLLEQRVPATYLALEECVHALAADLKEPVLRHEQYKRLVTQYMQQKNLRMFRDAAELHQATMFLHENGVLLHYDDATLKELYFVRPQWLCDVLAHVVTVREVNPFASNGIMRVEDLCHVFKASPALGAGDEARSLGASLLNKFELALCWDARSLLVPPLLPEREPRCPQLALKSRAWPGTPRRAAPPAALSAALCAPRGTDSPLLIRESLPECAGAARARGAALTSPSAEDGGGVSVAARAGGRGVRRLLLLSYVPRGFWARLCARVLADPALALHAPALYCAPREMDIDESVAKALDFNWSWKLWKTGLKLVCGELVLLALRELPPRYDPLLGAVGDEDEPDELYHSIRFRVRAEGTWSELDVQSSACVELLLPAQVCVVRRDDGLPLAGCQSLSLEPNPEVLTKVLALVSDHVDLLLEDWYPSLGTRFVHTSEGRCLITRVAPCPACLTDAQNEAHDSHHAHQHEPDKHFAQVFKRLELGGGEPRRLRLSEESRASDGDSGVGAESNTSSRMGSSEGVCSSPALVATCWTLEECVLAACTSAPLRCPHHPDVQLADVAPDTLLLDVEEEKRARWEHITRTAVAGRGAFGTVLTGTWRRPGAKPCPVAVKALQPVAPPSAHDIAAMQAYKAAASRWERDAQGGACRAYCGLRQELGILSRLRHPHVLPLLAACAAPLALLLAEAPRGSLEGALRRYRGCGARVGVRAAGALALQVARALEYLHAQRVLYRDLKSENVLVWSLPSPQEAEEAECGPDPIDVHVKLGDYGISRLAPPSGTKGFGGTEGFMAPEIMRYNGEEEYTEKVDCFSYGMLLYEIFTLRQPFEGHEAVKEAVLEGARPPLSPRDLEYPCGMLETMRRCWSGAPELRPSAAALTAVCAAPEWRALQDAAAARPARAAAAAALRLPGAPPAAAADVWYAGAEPERAHSLTATAAAFAHHHTLRVPPDNAEPVLVTAMCRVGADMWLGDSVGRIFVYTIATCALSWSVRLQDAVGGAPSAVADLQLLAPLPKVAVALACGRLFLVTSERPEEEGSFVLTELGAATELSCLAAVPAEDGVEVWAGGPELHAYAVRAEGVSAAEQLRAPARLALLCAAPLARSVLAAARADVFVYAWCARTRSPTARLDCSKLVPCSESLQSIAIDEHLGAERCMVTALAALGEQALVGTAWGCVVVAHAASLRPLTVFRPYEEEVRAIVPLPPGGDRRQTQLVTFGAGYRPLLQRYAPAQSNNTTTYSGFYCLLWNAQHWLPD</sequence>
<dbReference type="PANTHER" id="PTHR24198">
    <property type="entry name" value="ANKYRIN REPEAT AND PROTEIN KINASE DOMAIN-CONTAINING PROTEIN"/>
    <property type="match status" value="1"/>
</dbReference>